<name>D4B5W1_ARTBC</name>
<evidence type="ECO:0000256" key="2">
    <source>
        <dbReference type="SAM" id="Phobius"/>
    </source>
</evidence>
<evidence type="ECO:0000313" key="3">
    <source>
        <dbReference type="EMBL" id="EFE29297.1"/>
    </source>
</evidence>
<dbReference type="EMBL" id="ABSU01000050">
    <property type="protein sequence ID" value="EFE29297.1"/>
    <property type="molecule type" value="Genomic_DNA"/>
</dbReference>
<keyword evidence="4" id="KW-1185">Reference proteome</keyword>
<evidence type="ECO:0000313" key="4">
    <source>
        <dbReference type="Proteomes" id="UP000008866"/>
    </source>
</evidence>
<keyword evidence="2" id="KW-1133">Transmembrane helix</keyword>
<dbReference type="eggNOG" id="ENOG502T80M">
    <property type="taxonomic scope" value="Eukaryota"/>
</dbReference>
<keyword evidence="2" id="KW-0472">Membrane</keyword>
<proteinExistence type="predicted"/>
<reference evidence="4" key="1">
    <citation type="journal article" date="2011" name="Genome Biol.">
        <title>Comparative and functional genomics provide insights into the pathogenicity of dermatophytic fungi.</title>
        <authorList>
            <person name="Burmester A."/>
            <person name="Shelest E."/>
            <person name="Gloeckner G."/>
            <person name="Heddergott C."/>
            <person name="Schindler S."/>
            <person name="Staib P."/>
            <person name="Heidel A."/>
            <person name="Felder M."/>
            <person name="Petzold A."/>
            <person name="Szafranski K."/>
            <person name="Feuermann M."/>
            <person name="Pedruzzi I."/>
            <person name="Priebe S."/>
            <person name="Groth M."/>
            <person name="Winkler R."/>
            <person name="Li W."/>
            <person name="Kniemeyer O."/>
            <person name="Schroeckh V."/>
            <person name="Hertweck C."/>
            <person name="Hube B."/>
            <person name="White T.C."/>
            <person name="Platzer M."/>
            <person name="Guthke R."/>
            <person name="Heitman J."/>
            <person name="Woestemeyer J."/>
            <person name="Zipfel P.F."/>
            <person name="Monod M."/>
            <person name="Brakhage A.A."/>
        </authorList>
    </citation>
    <scope>NUCLEOTIDE SEQUENCE [LARGE SCALE GENOMIC DNA]</scope>
    <source>
        <strain evidence="4">ATCC MYA-4681 / CBS 112371</strain>
    </source>
</reference>
<comment type="caution">
    <text evidence="3">The sequence shown here is derived from an EMBL/GenBank/DDBJ whole genome shotgun (WGS) entry which is preliminary data.</text>
</comment>
<dbReference type="KEGG" id="abe:ARB_03868"/>
<organism evidence="3 4">
    <name type="scientific">Arthroderma benhamiae (strain ATCC MYA-4681 / CBS 112371)</name>
    <name type="common">Trichophyton mentagrophytes</name>
    <dbReference type="NCBI Taxonomy" id="663331"/>
    <lineage>
        <taxon>Eukaryota</taxon>
        <taxon>Fungi</taxon>
        <taxon>Dikarya</taxon>
        <taxon>Ascomycota</taxon>
        <taxon>Pezizomycotina</taxon>
        <taxon>Eurotiomycetes</taxon>
        <taxon>Eurotiomycetidae</taxon>
        <taxon>Onygenales</taxon>
        <taxon>Arthrodermataceae</taxon>
        <taxon>Trichophyton</taxon>
    </lineage>
</organism>
<accession>D4B5W1</accession>
<gene>
    <name evidence="3" type="ORF">ARB_03868</name>
</gene>
<dbReference type="GeneID" id="9525287"/>
<dbReference type="HOGENOM" id="CLU_476449_0_0_1"/>
<protein>
    <recommendedName>
        <fullName evidence="5">Transmembrane protein</fullName>
    </recommendedName>
</protein>
<feature type="transmembrane region" description="Helical" evidence="2">
    <location>
        <begin position="37"/>
        <end position="54"/>
    </location>
</feature>
<feature type="transmembrane region" description="Helical" evidence="2">
    <location>
        <begin position="166"/>
        <end position="190"/>
    </location>
</feature>
<dbReference type="Proteomes" id="UP000008866">
    <property type="component" value="Unassembled WGS sequence"/>
</dbReference>
<dbReference type="AlphaFoldDB" id="D4B5W1"/>
<feature type="region of interest" description="Disordered" evidence="1">
    <location>
        <begin position="62"/>
        <end position="85"/>
    </location>
</feature>
<evidence type="ECO:0000256" key="1">
    <source>
        <dbReference type="SAM" id="MobiDB-lite"/>
    </source>
</evidence>
<keyword evidence="2" id="KW-0812">Transmembrane</keyword>
<dbReference type="RefSeq" id="XP_003009942.1">
    <property type="nucleotide sequence ID" value="XM_003009896.1"/>
</dbReference>
<sequence length="572" mass="64356">MLFTSLSSTRANSQPFYSDFLFRPDRVGLERHATSIRFSFLFLFFCFFCFLFPLTSQIADKRQQETPGEREGDVQTGDRTDLQNTQQQVWTVQASSDRWFWVTQRWARPCFTASAIYHRHQQQQQLFFFLNWPASTQGYSSSSKLKYGASPLLGVPFYITTERVSFIFFLSFFILFPLLYTLLYTVQFLLPPFFSTPLKEKNLDKLLLVLRPPEGKTNKRESCFSPDLKDPASCWGLGRERGALQRRWPPAFASTGMDEGVSILSYPPSLLPPSPLSSVVQGQCCLTWNQPLLPFFSLATLQFYTVANGKIYPFFLFFSLPYPDLSVSFASHEQMIQVGLSSTFYTFFLPFSLEAHVYLFCLSFLLLDSSSRCRNQDSIKPLATPSRPIFFSRATSSFSSSLFSPVLIPKSYPYRQSAKAGSFSDPGLLYSLPNTTISLSTSLPQLSILHQEPETMPSTRQSRSKPVQFTAAYQYLAQFLQAGKTPSTSQRSGPGYKKGVCLTGGKEAGDMPLLTHSPATTVVSADDSPITPSERSPDEKFTLLQNDMIESKSTALAPVMVHGDGALLEKTQ</sequence>
<evidence type="ECO:0008006" key="5">
    <source>
        <dbReference type="Google" id="ProtNLM"/>
    </source>
</evidence>
<feature type="compositionally biased region" description="Basic and acidic residues" evidence="1">
    <location>
        <begin position="62"/>
        <end position="81"/>
    </location>
</feature>